<dbReference type="AlphaFoldDB" id="A0A0E9MR36"/>
<feature type="transmembrane region" description="Helical" evidence="1">
    <location>
        <begin position="125"/>
        <end position="146"/>
    </location>
</feature>
<dbReference type="STRING" id="1219043.SCH01S_42_00520"/>
<feature type="transmembrane region" description="Helical" evidence="1">
    <location>
        <begin position="185"/>
        <end position="210"/>
    </location>
</feature>
<evidence type="ECO:0000259" key="2">
    <source>
        <dbReference type="Pfam" id="PF00892"/>
    </source>
</evidence>
<feature type="transmembrane region" description="Helical" evidence="1">
    <location>
        <begin position="99"/>
        <end position="118"/>
    </location>
</feature>
<evidence type="ECO:0000313" key="3">
    <source>
        <dbReference type="EMBL" id="GAO40009.1"/>
    </source>
</evidence>
<proteinExistence type="predicted"/>
<feature type="transmembrane region" description="Helical" evidence="1">
    <location>
        <begin position="152"/>
        <end position="173"/>
    </location>
</feature>
<dbReference type="SUPFAM" id="SSF103481">
    <property type="entry name" value="Multidrug resistance efflux transporter EmrE"/>
    <property type="match status" value="2"/>
</dbReference>
<dbReference type="InterPro" id="IPR000620">
    <property type="entry name" value="EamA_dom"/>
</dbReference>
<feature type="transmembrane region" description="Helical" evidence="1">
    <location>
        <begin position="242"/>
        <end position="261"/>
    </location>
</feature>
<keyword evidence="1" id="KW-0472">Membrane</keyword>
<gene>
    <name evidence="3" type="ORF">SCH01S_42_00520</name>
</gene>
<dbReference type="EMBL" id="BBWU01000042">
    <property type="protein sequence ID" value="GAO40009.1"/>
    <property type="molecule type" value="Genomic_DNA"/>
</dbReference>
<feature type="domain" description="EamA" evidence="2">
    <location>
        <begin position="154"/>
        <end position="284"/>
    </location>
</feature>
<dbReference type="Proteomes" id="UP000033202">
    <property type="component" value="Unassembled WGS sequence"/>
</dbReference>
<feature type="transmembrane region" description="Helical" evidence="1">
    <location>
        <begin position="216"/>
        <end position="235"/>
    </location>
</feature>
<name>A0A0E9MR36_9SPHN</name>
<keyword evidence="4" id="KW-1185">Reference proteome</keyword>
<evidence type="ECO:0000256" key="1">
    <source>
        <dbReference type="SAM" id="Phobius"/>
    </source>
</evidence>
<dbReference type="OrthoDB" id="7818056at2"/>
<feature type="transmembrane region" description="Helical" evidence="1">
    <location>
        <begin position="267"/>
        <end position="284"/>
    </location>
</feature>
<feature type="domain" description="EamA" evidence="2">
    <location>
        <begin position="13"/>
        <end position="140"/>
    </location>
</feature>
<dbReference type="PANTHER" id="PTHR22911">
    <property type="entry name" value="ACYL-MALONYL CONDENSING ENZYME-RELATED"/>
    <property type="match status" value="1"/>
</dbReference>
<dbReference type="GO" id="GO:0016020">
    <property type="term" value="C:membrane"/>
    <property type="evidence" value="ECO:0007669"/>
    <property type="project" value="InterPro"/>
</dbReference>
<keyword evidence="1" id="KW-0812">Transmembrane</keyword>
<feature type="transmembrane region" description="Helical" evidence="1">
    <location>
        <begin position="41"/>
        <end position="61"/>
    </location>
</feature>
<comment type="caution">
    <text evidence="3">The sequence shown here is derived from an EMBL/GenBank/DDBJ whole genome shotgun (WGS) entry which is preliminary data.</text>
</comment>
<feature type="transmembrane region" description="Helical" evidence="1">
    <location>
        <begin position="73"/>
        <end position="93"/>
    </location>
</feature>
<reference evidence="3 4" key="1">
    <citation type="submission" date="2015-04" db="EMBL/GenBank/DDBJ databases">
        <title>Whole genome shotgun sequence of Sphingomonas changbaiensis NBRC 104936.</title>
        <authorList>
            <person name="Katano-Makiyama Y."/>
            <person name="Hosoyama A."/>
            <person name="Hashimoto M."/>
            <person name="Noguchi M."/>
            <person name="Tsuchikane K."/>
            <person name="Ohji S."/>
            <person name="Yamazoe A."/>
            <person name="Ichikawa N."/>
            <person name="Kimura A."/>
            <person name="Fujita N."/>
        </authorList>
    </citation>
    <scope>NUCLEOTIDE SEQUENCE [LARGE SCALE GENOMIC DNA]</scope>
    <source>
        <strain evidence="3 4">NBRC 104936</strain>
    </source>
</reference>
<dbReference type="RefSeq" id="WP_046348814.1">
    <property type="nucleotide sequence ID" value="NZ_BBWU01000042.1"/>
</dbReference>
<accession>A0A0E9MR36</accession>
<sequence length="299" mass="31280">MPSSRSIALPFAAACLGIASYTAMDAVMKGLSLSIGAYNATFWRTVAGSVLGGALFFGRGLPLPPRSTLKLHFLRGGIVSVMAILWFWGIARVPLAEAIALSFIAPLIALYLASLILGENIRPQAVLGSVLGLAGVSVMLATRAGGHYGADALTGAGAILCSAVLYAFNLVLMRKQALVASPVEVGFFQNLTTALFLLLAAPFFAVVPAIEHAPPILLAASLALLSLLVLSWAYARAEAQSLLVVEYTGFGWGAFFGWLVFGEAIRPAVLAGTALIIFGCYIAVRAPRSPKEMALEANL</sequence>
<keyword evidence="1" id="KW-1133">Transmembrane helix</keyword>
<organism evidence="3 4">
    <name type="scientific">Sphingomonas changbaiensis NBRC 104936</name>
    <dbReference type="NCBI Taxonomy" id="1219043"/>
    <lineage>
        <taxon>Bacteria</taxon>
        <taxon>Pseudomonadati</taxon>
        <taxon>Pseudomonadota</taxon>
        <taxon>Alphaproteobacteria</taxon>
        <taxon>Sphingomonadales</taxon>
        <taxon>Sphingomonadaceae</taxon>
        <taxon>Sphingomonas</taxon>
    </lineage>
</organism>
<dbReference type="Pfam" id="PF00892">
    <property type="entry name" value="EamA"/>
    <property type="match status" value="2"/>
</dbReference>
<dbReference type="InterPro" id="IPR037185">
    <property type="entry name" value="EmrE-like"/>
</dbReference>
<protein>
    <recommendedName>
        <fullName evidence="2">EamA domain-containing protein</fullName>
    </recommendedName>
</protein>
<evidence type="ECO:0000313" key="4">
    <source>
        <dbReference type="Proteomes" id="UP000033202"/>
    </source>
</evidence>